<reference evidence="1 2" key="1">
    <citation type="submission" date="2018-06" db="EMBL/GenBank/DDBJ databases">
        <authorList>
            <consortium name="Pathogen Informatics"/>
            <person name="Doyle S."/>
        </authorList>
    </citation>
    <scope>NUCLEOTIDE SEQUENCE [LARGE SCALE GENOMIC DNA]</scope>
    <source>
        <strain evidence="1 2">NCTC8622</strain>
    </source>
</reference>
<dbReference type="EMBL" id="UGCP01000002">
    <property type="protein sequence ID" value="STI85186.1"/>
    <property type="molecule type" value="Genomic_DNA"/>
</dbReference>
<name>A0A376U6S6_ECOLX</name>
<accession>A0A376U6S6</accession>
<dbReference type="AlphaFoldDB" id="A0A376U6S6"/>
<dbReference type="Proteomes" id="UP000254079">
    <property type="component" value="Unassembled WGS sequence"/>
</dbReference>
<sequence length="99" mass="10694">MIASVLGLSIDRIYFLHDAPRGPGTANAYLLLDSGEISQPFIDAVNDYVNTQGHHGHGDDLQCYAMPETSHTLAVTVYVKSVENMEAEDLSALKTGITT</sequence>
<gene>
    <name evidence="1" type="ORF">NCTC8622_04264</name>
</gene>
<protein>
    <submittedName>
        <fullName evidence="1">Uncharacterized protein</fullName>
    </submittedName>
</protein>
<evidence type="ECO:0000313" key="2">
    <source>
        <dbReference type="Proteomes" id="UP000254079"/>
    </source>
</evidence>
<proteinExistence type="predicted"/>
<evidence type="ECO:0000313" key="1">
    <source>
        <dbReference type="EMBL" id="STI85186.1"/>
    </source>
</evidence>
<organism evidence="1 2">
    <name type="scientific">Escherichia coli</name>
    <dbReference type="NCBI Taxonomy" id="562"/>
    <lineage>
        <taxon>Bacteria</taxon>
        <taxon>Pseudomonadati</taxon>
        <taxon>Pseudomonadota</taxon>
        <taxon>Gammaproteobacteria</taxon>
        <taxon>Enterobacterales</taxon>
        <taxon>Enterobacteriaceae</taxon>
        <taxon>Escherichia</taxon>
    </lineage>
</organism>